<dbReference type="InterPro" id="IPR027469">
    <property type="entry name" value="Cation_efflux_TMD_sf"/>
</dbReference>
<dbReference type="Gene3D" id="1.20.1510.10">
    <property type="entry name" value="Cation efflux protein transmembrane domain"/>
    <property type="match status" value="1"/>
</dbReference>
<evidence type="ECO:0000256" key="4">
    <source>
        <dbReference type="ARBA" id="ARBA00023136"/>
    </source>
</evidence>
<dbReference type="HOGENOM" id="CLU_976248_0_0_11"/>
<evidence type="ECO:0000256" key="1">
    <source>
        <dbReference type="ARBA" id="ARBA00004141"/>
    </source>
</evidence>
<dbReference type="OrthoDB" id="3034315at2"/>
<feature type="transmembrane region" description="Helical" evidence="5">
    <location>
        <begin position="66"/>
        <end position="85"/>
    </location>
</feature>
<comment type="caution">
    <text evidence="6">The sequence shown here is derived from an EMBL/GenBank/DDBJ whole genome shotgun (WGS) entry which is preliminary data.</text>
</comment>
<evidence type="ECO:0000313" key="7">
    <source>
        <dbReference type="Proteomes" id="UP000006415"/>
    </source>
</evidence>
<feature type="transmembrane region" description="Helical" evidence="5">
    <location>
        <begin position="20"/>
        <end position="40"/>
    </location>
</feature>
<keyword evidence="7" id="KW-1185">Reference proteome</keyword>
<dbReference type="AlphaFoldDB" id="J0WZ69"/>
<dbReference type="Proteomes" id="UP000006415">
    <property type="component" value="Unassembled WGS sequence"/>
</dbReference>
<feature type="transmembrane region" description="Helical" evidence="5">
    <location>
        <begin position="135"/>
        <end position="155"/>
    </location>
</feature>
<feature type="transmembrane region" description="Helical" evidence="5">
    <location>
        <begin position="235"/>
        <end position="254"/>
    </location>
</feature>
<dbReference type="eggNOG" id="ENOG5032WAW">
    <property type="taxonomic scope" value="Bacteria"/>
</dbReference>
<evidence type="ECO:0000313" key="6">
    <source>
        <dbReference type="EMBL" id="EJD64889.1"/>
    </source>
</evidence>
<dbReference type="RefSeq" id="WP_007147828.1">
    <property type="nucleotide sequence ID" value="NZ_AKCI01000001.1"/>
</dbReference>
<keyword evidence="3 5" id="KW-1133">Transmembrane helix</keyword>
<dbReference type="EMBL" id="AGZS01000003">
    <property type="protein sequence ID" value="EJD64889.1"/>
    <property type="molecule type" value="Genomic_DNA"/>
</dbReference>
<organism evidence="6 7">
    <name type="scientific">Scardovia wiggsiae F0424</name>
    <dbReference type="NCBI Taxonomy" id="857290"/>
    <lineage>
        <taxon>Bacteria</taxon>
        <taxon>Bacillati</taxon>
        <taxon>Actinomycetota</taxon>
        <taxon>Actinomycetes</taxon>
        <taxon>Bifidobacteriales</taxon>
        <taxon>Bifidobacteriaceae</taxon>
        <taxon>Scardovia</taxon>
    </lineage>
</organism>
<sequence length="285" mass="32779">MQSQRPACSSFFGWGIKDTIPAYVFYAFSAYTLVTVILRIREYLLAWKKKLQKYYYFNKYVTDMEFKAEVSLYTALAVNVLYSLYEAFSGVFYHSAWFITLAFYYAILSAERFSLFRYIRKGRHNTVQLYKRYRFCGILLIALTVAAAGMNAIAIHDGRTITYPGHMIYVIALCSFCNLASAIINMVKYHKYSNPVYAAGTMVTLSTAIFSMFTLQLAMFSTFGGDRVQQHQMNIWTGTAVFVLLLMLSAYMIIRGTWGIVRYRREAAHDQAAEQERTGHTLSEL</sequence>
<gene>
    <name evidence="6" type="ORF">HMPREF9156_00764</name>
</gene>
<keyword evidence="2 5" id="KW-0812">Transmembrane</keyword>
<protein>
    <submittedName>
        <fullName evidence="6">Uncharacterized protein</fullName>
    </submittedName>
</protein>
<accession>J0WZ69</accession>
<feature type="transmembrane region" description="Helical" evidence="5">
    <location>
        <begin position="196"/>
        <end position="215"/>
    </location>
</feature>
<evidence type="ECO:0000256" key="5">
    <source>
        <dbReference type="SAM" id="Phobius"/>
    </source>
</evidence>
<dbReference type="GO" id="GO:0016020">
    <property type="term" value="C:membrane"/>
    <property type="evidence" value="ECO:0007669"/>
    <property type="project" value="UniProtKB-SubCell"/>
</dbReference>
<feature type="transmembrane region" description="Helical" evidence="5">
    <location>
        <begin position="91"/>
        <end position="114"/>
    </location>
</feature>
<evidence type="ECO:0000256" key="2">
    <source>
        <dbReference type="ARBA" id="ARBA00022692"/>
    </source>
</evidence>
<comment type="subcellular location">
    <subcellularLocation>
        <location evidence="1">Membrane</location>
        <topology evidence="1">Multi-pass membrane protein</topology>
    </subcellularLocation>
</comment>
<reference evidence="6 7" key="1">
    <citation type="submission" date="2012-01" db="EMBL/GenBank/DDBJ databases">
        <title>The Genome Sequence of Scardovia wiggsiae F0424.</title>
        <authorList>
            <consortium name="The Broad Institute Genome Sequencing Platform"/>
            <person name="Earl A."/>
            <person name="Ward D."/>
            <person name="Feldgarden M."/>
            <person name="Gevers D."/>
            <person name="Izard J."/>
            <person name="Ganesan A."/>
            <person name="Baranova O.V."/>
            <person name="Blanton J.M."/>
            <person name="Tanner A.C."/>
            <person name="Mathney J."/>
            <person name="Dewhirst F.E."/>
            <person name="Young S.K."/>
            <person name="Zeng Q."/>
            <person name="Gargeya S."/>
            <person name="Fitzgerald M."/>
            <person name="Haas B."/>
            <person name="Abouelleil A."/>
            <person name="Alvarado L."/>
            <person name="Arachchi H.M."/>
            <person name="Berlin A."/>
            <person name="Chapman S.B."/>
            <person name="Gearin G."/>
            <person name="Goldberg J."/>
            <person name="Griggs A."/>
            <person name="Gujja S."/>
            <person name="Hansen M."/>
            <person name="Heiman D."/>
            <person name="Howarth C."/>
            <person name="Larimer J."/>
            <person name="Lui A."/>
            <person name="MacDonald P.J.P."/>
            <person name="McCowen C."/>
            <person name="Montmayeur A."/>
            <person name="Murphy C."/>
            <person name="Neiman D."/>
            <person name="Pearson M."/>
            <person name="Priest M."/>
            <person name="Roberts A."/>
            <person name="Saif S."/>
            <person name="Shea T."/>
            <person name="Sisk P."/>
            <person name="Stolte C."/>
            <person name="Sykes S."/>
            <person name="Wortman J."/>
            <person name="Nusbaum C."/>
            <person name="Birren B."/>
        </authorList>
    </citation>
    <scope>NUCLEOTIDE SEQUENCE [LARGE SCALE GENOMIC DNA]</scope>
    <source>
        <strain evidence="6 7">F0424</strain>
    </source>
</reference>
<feature type="transmembrane region" description="Helical" evidence="5">
    <location>
        <begin position="167"/>
        <end position="184"/>
    </location>
</feature>
<keyword evidence="4 5" id="KW-0472">Membrane</keyword>
<name>J0WZ69_9BIFI</name>
<proteinExistence type="predicted"/>
<evidence type="ECO:0000256" key="3">
    <source>
        <dbReference type="ARBA" id="ARBA00022989"/>
    </source>
</evidence>